<name>A0A8H7RSY3_9FUNG</name>
<keyword evidence="2" id="KW-0732">Signal</keyword>
<comment type="caution">
    <text evidence="3">The sequence shown here is derived from an EMBL/GenBank/DDBJ whole genome shotgun (WGS) entry which is preliminary data.</text>
</comment>
<feature type="transmembrane region" description="Helical" evidence="1">
    <location>
        <begin position="48"/>
        <end position="67"/>
    </location>
</feature>
<protein>
    <submittedName>
        <fullName evidence="3">Uncharacterized protein</fullName>
    </submittedName>
</protein>
<accession>A0A8H7RSY3</accession>
<proteinExistence type="predicted"/>
<keyword evidence="1" id="KW-0812">Transmembrane</keyword>
<gene>
    <name evidence="3" type="ORF">INT45_005408</name>
</gene>
<dbReference type="Proteomes" id="UP000646827">
    <property type="component" value="Unassembled WGS sequence"/>
</dbReference>
<keyword evidence="1" id="KW-0472">Membrane</keyword>
<feature type="signal peptide" evidence="2">
    <location>
        <begin position="1"/>
        <end position="18"/>
    </location>
</feature>
<dbReference type="AlphaFoldDB" id="A0A8H7RSY3"/>
<evidence type="ECO:0000313" key="3">
    <source>
        <dbReference type="EMBL" id="KAG2217199.1"/>
    </source>
</evidence>
<dbReference type="OrthoDB" id="2288451at2759"/>
<evidence type="ECO:0000256" key="1">
    <source>
        <dbReference type="SAM" id="Phobius"/>
    </source>
</evidence>
<organism evidence="3 4">
    <name type="scientific">Circinella minor</name>
    <dbReference type="NCBI Taxonomy" id="1195481"/>
    <lineage>
        <taxon>Eukaryota</taxon>
        <taxon>Fungi</taxon>
        <taxon>Fungi incertae sedis</taxon>
        <taxon>Mucoromycota</taxon>
        <taxon>Mucoromycotina</taxon>
        <taxon>Mucoromycetes</taxon>
        <taxon>Mucorales</taxon>
        <taxon>Lichtheimiaceae</taxon>
        <taxon>Circinella</taxon>
    </lineage>
</organism>
<reference evidence="3 4" key="1">
    <citation type="submission" date="2020-12" db="EMBL/GenBank/DDBJ databases">
        <title>Metabolic potential, ecology and presence of endohyphal bacteria is reflected in genomic diversity of Mucoromycotina.</title>
        <authorList>
            <person name="Muszewska A."/>
            <person name="Okrasinska A."/>
            <person name="Steczkiewicz K."/>
            <person name="Drgas O."/>
            <person name="Orlowska M."/>
            <person name="Perlinska-Lenart U."/>
            <person name="Aleksandrzak-Piekarczyk T."/>
            <person name="Szatraj K."/>
            <person name="Zielenkiewicz U."/>
            <person name="Pilsyk S."/>
            <person name="Malc E."/>
            <person name="Mieczkowski P."/>
            <person name="Kruszewska J.S."/>
            <person name="Biernat P."/>
            <person name="Pawlowska J."/>
        </authorList>
    </citation>
    <scope>NUCLEOTIDE SEQUENCE [LARGE SCALE GENOMIC DNA]</scope>
    <source>
        <strain evidence="3 4">CBS 142.35</strain>
    </source>
</reference>
<sequence length="129" mass="14886">MLTIFLLTILFWSYTALAQQQVDDTGFKDGDNETDHEQKSWLSQNHRYVFVIVIAVIVLALLTWYIVRSVKGMRKRLEVDNEKQLYMIQQATAGGGGYNSPINETIPVHQQGYQKFDSTANAPVYQHRY</sequence>
<keyword evidence="1" id="KW-1133">Transmembrane helix</keyword>
<feature type="chain" id="PRO_5034850169" evidence="2">
    <location>
        <begin position="19"/>
        <end position="129"/>
    </location>
</feature>
<evidence type="ECO:0000256" key="2">
    <source>
        <dbReference type="SAM" id="SignalP"/>
    </source>
</evidence>
<dbReference type="EMBL" id="JAEPRB010000318">
    <property type="protein sequence ID" value="KAG2217199.1"/>
    <property type="molecule type" value="Genomic_DNA"/>
</dbReference>
<keyword evidence="4" id="KW-1185">Reference proteome</keyword>
<evidence type="ECO:0000313" key="4">
    <source>
        <dbReference type="Proteomes" id="UP000646827"/>
    </source>
</evidence>